<organism evidence="1 2">
    <name type="scientific">Anguilla anguilla</name>
    <name type="common">European freshwater eel</name>
    <name type="synonym">Muraena anguilla</name>
    <dbReference type="NCBI Taxonomy" id="7936"/>
    <lineage>
        <taxon>Eukaryota</taxon>
        <taxon>Metazoa</taxon>
        <taxon>Chordata</taxon>
        <taxon>Craniata</taxon>
        <taxon>Vertebrata</taxon>
        <taxon>Euteleostomi</taxon>
        <taxon>Actinopterygii</taxon>
        <taxon>Neopterygii</taxon>
        <taxon>Teleostei</taxon>
        <taxon>Anguilliformes</taxon>
        <taxon>Anguillidae</taxon>
        <taxon>Anguilla</taxon>
    </lineage>
</organism>
<dbReference type="Proteomes" id="UP001044222">
    <property type="component" value="Chromosome 8"/>
</dbReference>
<proteinExistence type="predicted"/>
<evidence type="ECO:0000313" key="1">
    <source>
        <dbReference type="EMBL" id="KAG5844624.1"/>
    </source>
</evidence>
<protein>
    <submittedName>
        <fullName evidence="1">Uncharacterized protein</fullName>
    </submittedName>
</protein>
<gene>
    <name evidence="1" type="ORF">ANANG_G00164470</name>
</gene>
<evidence type="ECO:0000313" key="2">
    <source>
        <dbReference type="Proteomes" id="UP001044222"/>
    </source>
</evidence>
<reference evidence="1" key="1">
    <citation type="submission" date="2021-01" db="EMBL/GenBank/DDBJ databases">
        <title>A chromosome-scale assembly of European eel, Anguilla anguilla.</title>
        <authorList>
            <person name="Henkel C."/>
            <person name="Jong-Raadsen S.A."/>
            <person name="Dufour S."/>
            <person name="Weltzien F.-A."/>
            <person name="Palstra A.P."/>
            <person name="Pelster B."/>
            <person name="Spaink H.P."/>
            <person name="Van Den Thillart G.E."/>
            <person name="Jansen H."/>
            <person name="Zahm M."/>
            <person name="Klopp C."/>
            <person name="Cedric C."/>
            <person name="Louis A."/>
            <person name="Berthelot C."/>
            <person name="Parey E."/>
            <person name="Roest Crollius H."/>
            <person name="Montfort J."/>
            <person name="Robinson-Rechavi M."/>
            <person name="Bucao C."/>
            <person name="Bouchez O."/>
            <person name="Gislard M."/>
            <person name="Lluch J."/>
            <person name="Milhes M."/>
            <person name="Lampietro C."/>
            <person name="Lopez Roques C."/>
            <person name="Donnadieu C."/>
            <person name="Braasch I."/>
            <person name="Desvignes T."/>
            <person name="Postlethwait J."/>
            <person name="Bobe J."/>
            <person name="Guiguen Y."/>
            <person name="Dirks R."/>
        </authorList>
    </citation>
    <scope>NUCLEOTIDE SEQUENCE</scope>
    <source>
        <strain evidence="1">Tag_6206</strain>
        <tissue evidence="1">Liver</tissue>
    </source>
</reference>
<sequence>MRTLQTAGGKLPHGLIPARRVFASPCHPPTLSPPFNSRKKKYKNKPRGFCCRRRHRFSVGRIGKWSLGSHRVRRELSPVRCNWPAELRVHQPGAGQNDEKLLASPSMRYCTLWSNDCSSSKTASPHRQCAEIFCLKMNNVDTSVCYKVGSSVTFCTNKL</sequence>
<dbReference type="AlphaFoldDB" id="A0A9D3M8Y7"/>
<keyword evidence="2" id="KW-1185">Reference proteome</keyword>
<accession>A0A9D3M8Y7</accession>
<name>A0A9D3M8Y7_ANGAN</name>
<comment type="caution">
    <text evidence="1">The sequence shown here is derived from an EMBL/GenBank/DDBJ whole genome shotgun (WGS) entry which is preliminary data.</text>
</comment>
<dbReference type="EMBL" id="JAFIRN010000008">
    <property type="protein sequence ID" value="KAG5844624.1"/>
    <property type="molecule type" value="Genomic_DNA"/>
</dbReference>